<organism evidence="3 4">
    <name type="scientific">Petrolisthes cinctipes</name>
    <name type="common">Flat porcelain crab</name>
    <dbReference type="NCBI Taxonomy" id="88211"/>
    <lineage>
        <taxon>Eukaryota</taxon>
        <taxon>Metazoa</taxon>
        <taxon>Ecdysozoa</taxon>
        <taxon>Arthropoda</taxon>
        <taxon>Crustacea</taxon>
        <taxon>Multicrustacea</taxon>
        <taxon>Malacostraca</taxon>
        <taxon>Eumalacostraca</taxon>
        <taxon>Eucarida</taxon>
        <taxon>Decapoda</taxon>
        <taxon>Pleocyemata</taxon>
        <taxon>Anomura</taxon>
        <taxon>Galatheoidea</taxon>
        <taxon>Porcellanidae</taxon>
        <taxon>Petrolisthes</taxon>
    </lineage>
</organism>
<evidence type="ECO:0000313" key="4">
    <source>
        <dbReference type="Proteomes" id="UP001286313"/>
    </source>
</evidence>
<name>A0AAE1KNA4_PETCI</name>
<feature type="chain" id="PRO_5042068396" evidence="2">
    <location>
        <begin position="41"/>
        <end position="142"/>
    </location>
</feature>
<feature type="region of interest" description="Disordered" evidence="1">
    <location>
        <begin position="92"/>
        <end position="112"/>
    </location>
</feature>
<keyword evidence="2" id="KW-0732">Signal</keyword>
<accession>A0AAE1KNA4</accession>
<evidence type="ECO:0000256" key="1">
    <source>
        <dbReference type="SAM" id="MobiDB-lite"/>
    </source>
</evidence>
<protein>
    <submittedName>
        <fullName evidence="3">Uncharacterized protein</fullName>
    </submittedName>
</protein>
<keyword evidence="4" id="KW-1185">Reference proteome</keyword>
<evidence type="ECO:0000256" key="2">
    <source>
        <dbReference type="SAM" id="SignalP"/>
    </source>
</evidence>
<reference evidence="3" key="1">
    <citation type="submission" date="2023-10" db="EMBL/GenBank/DDBJ databases">
        <title>Genome assemblies of two species of porcelain crab, Petrolisthes cinctipes and Petrolisthes manimaculis (Anomura: Porcellanidae).</title>
        <authorList>
            <person name="Angst P."/>
        </authorList>
    </citation>
    <scope>NUCLEOTIDE SEQUENCE</scope>
    <source>
        <strain evidence="3">PB745_01</strain>
        <tissue evidence="3">Gill</tissue>
    </source>
</reference>
<comment type="caution">
    <text evidence="3">The sequence shown here is derived from an EMBL/GenBank/DDBJ whole genome shotgun (WGS) entry which is preliminary data.</text>
</comment>
<evidence type="ECO:0000313" key="3">
    <source>
        <dbReference type="EMBL" id="KAK3876295.1"/>
    </source>
</evidence>
<sequence length="142" mass="15803">MSLVRLLSVGRSRLWGALRCISWILCRLSASFLGGGGVQSQQDKGPPPPPLRTLHAALASSPSLPFPLLTDQSSYVINQQIKSLQISFLPFQRSRAPGDDPHPPPAQKYSNKQLIREVGMPEIRCRDRQKWMCCFFSSSHSS</sequence>
<feature type="signal peptide" evidence="2">
    <location>
        <begin position="1"/>
        <end position="40"/>
    </location>
</feature>
<gene>
    <name evidence="3" type="ORF">Pcinc_018902</name>
</gene>
<dbReference type="EMBL" id="JAWQEG010001845">
    <property type="protein sequence ID" value="KAK3876295.1"/>
    <property type="molecule type" value="Genomic_DNA"/>
</dbReference>
<dbReference type="Proteomes" id="UP001286313">
    <property type="component" value="Unassembled WGS sequence"/>
</dbReference>
<dbReference type="AlphaFoldDB" id="A0AAE1KNA4"/>
<proteinExistence type="predicted"/>